<protein>
    <submittedName>
        <fullName evidence="1">Uncharacterized protein</fullName>
    </submittedName>
</protein>
<comment type="caution">
    <text evidence="1">The sequence shown here is derived from an EMBL/GenBank/DDBJ whole genome shotgun (WGS) entry which is preliminary data.</text>
</comment>
<evidence type="ECO:0000313" key="1">
    <source>
        <dbReference type="EMBL" id="KAH7906631.1"/>
    </source>
</evidence>
<gene>
    <name evidence="1" type="ORF">BJ138DRAFT_1129774</name>
</gene>
<dbReference type="Proteomes" id="UP000790377">
    <property type="component" value="Unassembled WGS sequence"/>
</dbReference>
<accession>A0ACB8A086</accession>
<sequence length="398" mass="43377">MNSLILAPAITITDATPPKSFSSSINIHAPNTPTSNTNSYRLLYRGAISLPDSDLLLDGLTFTAKLDSTDLLHNQLALALESMRGRPSLRFKGTANVKDVWLDTSGEVCMDIHPFATLSRVYFENMICLAQTGVRVALGDTDGPETTDILIYGEPSTELLPSTSTAPPIVIRVARITTAPRPPRPDDPTPRRPPAHLRLSSKHKPVTESTKRPLESFESLGASKRIRKAKDAEEDEVVKRAREVMTRLPKPGSQGTVFKIPALPRSKSQSKISNEDVFGAIEPGKGKNTTSVDKGKGKGREINALPTVPDSTSEFNATEEQNKTVVKKTAVKYLAAAGIDRSHPEFKDIFGFVYRGAAFALRAKIKSSQLCRTGVDTLVETHVKLYVVEYDDQGGAVR</sequence>
<dbReference type="EMBL" id="MU267994">
    <property type="protein sequence ID" value="KAH7906631.1"/>
    <property type="molecule type" value="Genomic_DNA"/>
</dbReference>
<keyword evidence="2" id="KW-1185">Reference proteome</keyword>
<name>A0ACB8A086_9AGAM</name>
<organism evidence="1 2">
    <name type="scientific">Hygrophoropsis aurantiaca</name>
    <dbReference type="NCBI Taxonomy" id="72124"/>
    <lineage>
        <taxon>Eukaryota</taxon>
        <taxon>Fungi</taxon>
        <taxon>Dikarya</taxon>
        <taxon>Basidiomycota</taxon>
        <taxon>Agaricomycotina</taxon>
        <taxon>Agaricomycetes</taxon>
        <taxon>Agaricomycetidae</taxon>
        <taxon>Boletales</taxon>
        <taxon>Coniophorineae</taxon>
        <taxon>Hygrophoropsidaceae</taxon>
        <taxon>Hygrophoropsis</taxon>
    </lineage>
</organism>
<evidence type="ECO:0000313" key="2">
    <source>
        <dbReference type="Proteomes" id="UP000790377"/>
    </source>
</evidence>
<proteinExistence type="predicted"/>
<reference evidence="1" key="1">
    <citation type="journal article" date="2021" name="New Phytol.">
        <title>Evolutionary innovations through gain and loss of genes in the ectomycorrhizal Boletales.</title>
        <authorList>
            <person name="Wu G."/>
            <person name="Miyauchi S."/>
            <person name="Morin E."/>
            <person name="Kuo A."/>
            <person name="Drula E."/>
            <person name="Varga T."/>
            <person name="Kohler A."/>
            <person name="Feng B."/>
            <person name="Cao Y."/>
            <person name="Lipzen A."/>
            <person name="Daum C."/>
            <person name="Hundley H."/>
            <person name="Pangilinan J."/>
            <person name="Johnson J."/>
            <person name="Barry K."/>
            <person name="LaButti K."/>
            <person name="Ng V."/>
            <person name="Ahrendt S."/>
            <person name="Min B."/>
            <person name="Choi I.G."/>
            <person name="Park H."/>
            <person name="Plett J.M."/>
            <person name="Magnuson J."/>
            <person name="Spatafora J.W."/>
            <person name="Nagy L.G."/>
            <person name="Henrissat B."/>
            <person name="Grigoriev I.V."/>
            <person name="Yang Z.L."/>
            <person name="Xu J."/>
            <person name="Martin F.M."/>
        </authorList>
    </citation>
    <scope>NUCLEOTIDE SEQUENCE</scope>
    <source>
        <strain evidence="1">ATCC 28755</strain>
    </source>
</reference>